<feature type="region of interest" description="Disordered" evidence="1">
    <location>
        <begin position="22"/>
        <end position="41"/>
    </location>
</feature>
<reference evidence="2 3" key="1">
    <citation type="journal article" date="2018" name="Nat. Ecol. Evol.">
        <title>Pezizomycetes genomes reveal the molecular basis of ectomycorrhizal truffle lifestyle.</title>
        <authorList>
            <person name="Murat C."/>
            <person name="Payen T."/>
            <person name="Noel B."/>
            <person name="Kuo A."/>
            <person name="Morin E."/>
            <person name="Chen J."/>
            <person name="Kohler A."/>
            <person name="Krizsan K."/>
            <person name="Balestrini R."/>
            <person name="Da Silva C."/>
            <person name="Montanini B."/>
            <person name="Hainaut M."/>
            <person name="Levati E."/>
            <person name="Barry K.W."/>
            <person name="Belfiori B."/>
            <person name="Cichocki N."/>
            <person name="Clum A."/>
            <person name="Dockter R.B."/>
            <person name="Fauchery L."/>
            <person name="Guy J."/>
            <person name="Iotti M."/>
            <person name="Le Tacon F."/>
            <person name="Lindquist E.A."/>
            <person name="Lipzen A."/>
            <person name="Malagnac F."/>
            <person name="Mello A."/>
            <person name="Molinier V."/>
            <person name="Miyauchi S."/>
            <person name="Poulain J."/>
            <person name="Riccioni C."/>
            <person name="Rubini A."/>
            <person name="Sitrit Y."/>
            <person name="Splivallo R."/>
            <person name="Traeger S."/>
            <person name="Wang M."/>
            <person name="Zifcakova L."/>
            <person name="Wipf D."/>
            <person name="Zambonelli A."/>
            <person name="Paolocci F."/>
            <person name="Nowrousian M."/>
            <person name="Ottonello S."/>
            <person name="Baldrian P."/>
            <person name="Spatafora J.W."/>
            <person name="Henrissat B."/>
            <person name="Nagy L.G."/>
            <person name="Aury J.M."/>
            <person name="Wincker P."/>
            <person name="Grigoriev I.V."/>
            <person name="Bonfante P."/>
            <person name="Martin F.M."/>
        </authorList>
    </citation>
    <scope>NUCLEOTIDE SEQUENCE [LARGE SCALE GENOMIC DNA]</scope>
    <source>
        <strain evidence="2 3">RN42</strain>
    </source>
</reference>
<dbReference type="Proteomes" id="UP000275078">
    <property type="component" value="Unassembled WGS sequence"/>
</dbReference>
<gene>
    <name evidence="2" type="ORF">BJ508DRAFT_335151</name>
</gene>
<evidence type="ECO:0000313" key="3">
    <source>
        <dbReference type="Proteomes" id="UP000275078"/>
    </source>
</evidence>
<evidence type="ECO:0000256" key="1">
    <source>
        <dbReference type="SAM" id="MobiDB-lite"/>
    </source>
</evidence>
<sequence>MANPPASFPAWVVDSWSLCNPPSSQQQLRPTHTTTTTLPDNQNQYSSLSSLVLHKPSSLFFIPPALVQTPSRAFAMAEVQAKVAPPVRTRLPVEYVEAAVEFKDGIVNKLPDSRGSKADPNFPCVFREDGRHDFTGAPIFELFNDAADDVTDDDVPEELPTDIVHPNAVLDDEPPQVRCPKCLLKDPFVQQCQNKLRPGDTACYFMVCRGKKGEPGECDYIYHEYRFFSGFYRDLEETMYETDVDSVKDWKAKQDSARAEIEAKLGINPSRRSNSPENKLRLAPIQIT</sequence>
<dbReference type="EMBL" id="ML119866">
    <property type="protein sequence ID" value="RPA72334.1"/>
    <property type="molecule type" value="Genomic_DNA"/>
</dbReference>
<organism evidence="2 3">
    <name type="scientific">Ascobolus immersus RN42</name>
    <dbReference type="NCBI Taxonomy" id="1160509"/>
    <lineage>
        <taxon>Eukaryota</taxon>
        <taxon>Fungi</taxon>
        <taxon>Dikarya</taxon>
        <taxon>Ascomycota</taxon>
        <taxon>Pezizomycotina</taxon>
        <taxon>Pezizomycetes</taxon>
        <taxon>Pezizales</taxon>
        <taxon>Ascobolaceae</taxon>
        <taxon>Ascobolus</taxon>
    </lineage>
</organism>
<dbReference type="AlphaFoldDB" id="A0A3N4HRN0"/>
<evidence type="ECO:0000313" key="2">
    <source>
        <dbReference type="EMBL" id="RPA72334.1"/>
    </source>
</evidence>
<proteinExistence type="predicted"/>
<accession>A0A3N4HRN0</accession>
<keyword evidence="3" id="KW-1185">Reference proteome</keyword>
<name>A0A3N4HRN0_ASCIM</name>
<feature type="region of interest" description="Disordered" evidence="1">
    <location>
        <begin position="268"/>
        <end position="288"/>
    </location>
</feature>
<protein>
    <submittedName>
        <fullName evidence="2">Uncharacterized protein</fullName>
    </submittedName>
</protein>